<sequence length="150" mass="16687">MLSRDVTFASQILIRVSSALSILGCLFVIASYLYDKTYRTPANRLVFSTAIYCLIGNLGTIIGESGIGVKGLCELQGFFIQFLLGGVLYTGFMALNLLIKFKRKYTLQQVEKFEKFYHFAVFVGTVLPSSILLFYPSDVYGVGLRPSILP</sequence>
<evidence type="ECO:0000256" key="4">
    <source>
        <dbReference type="ARBA" id="ARBA00023136"/>
    </source>
</evidence>
<dbReference type="Gene3D" id="1.20.1070.10">
    <property type="entry name" value="Rhodopsin 7-helix transmembrane proteins"/>
    <property type="match status" value="1"/>
</dbReference>
<keyword evidence="2 5" id="KW-0812">Transmembrane</keyword>
<dbReference type="Proteomes" id="UP000281549">
    <property type="component" value="Unassembled WGS sequence"/>
</dbReference>
<dbReference type="PANTHER" id="PTHR23112:SF0">
    <property type="entry name" value="TRANSMEMBRANE PROTEIN 116"/>
    <property type="match status" value="1"/>
</dbReference>
<reference evidence="9" key="2">
    <citation type="journal article" date="2018" name="Nat. Microbiol.">
        <title>Leveraging single-cell genomics to expand the fungal tree of life.</title>
        <authorList>
            <person name="Ahrendt S.R."/>
            <person name="Quandt C.A."/>
            <person name="Ciobanu D."/>
            <person name="Clum A."/>
            <person name="Salamov A."/>
            <person name="Andreopoulos B."/>
            <person name="Cheng J.F."/>
            <person name="Woyke T."/>
            <person name="Pelin A."/>
            <person name="Henrissat B."/>
            <person name="Reynolds N.K."/>
            <person name="Benny G.L."/>
            <person name="Smith M.E."/>
            <person name="James T.Y."/>
            <person name="Grigoriev I.V."/>
        </authorList>
    </citation>
    <scope>NUCLEOTIDE SEQUENCE [LARGE SCALE GENOMIC DNA]</scope>
    <source>
        <strain evidence="9">CSF55</strain>
    </source>
</reference>
<reference evidence="7" key="3">
    <citation type="submission" date="2018-08" db="EMBL/GenBank/DDBJ databases">
        <title>Leveraging single-cell genomics to expand the Fungal Tree of Life.</title>
        <authorList>
            <consortium name="DOE Joint Genome Institute"/>
            <person name="Ahrendt S.R."/>
            <person name="Quandt C.A."/>
            <person name="Ciobanu D."/>
            <person name="Clum A."/>
            <person name="Salamov A."/>
            <person name="Andreopoulos B."/>
            <person name="Cheng J.-F."/>
            <person name="Woyke T."/>
            <person name="Pelin A."/>
            <person name="Henrissat B."/>
            <person name="Reynolds N."/>
            <person name="Benny G.L."/>
            <person name="Smith M.E."/>
            <person name="James T.Y."/>
            <person name="Grigoriev I.V."/>
        </authorList>
    </citation>
    <scope>NUCLEOTIDE SEQUENCE</scope>
    <source>
        <strain evidence="7">CSF55</strain>
    </source>
</reference>
<keyword evidence="4 5" id="KW-0472">Membrane</keyword>
<proteinExistence type="predicted"/>
<dbReference type="HOGENOM" id="CLU_1741610_0_0_1"/>
<evidence type="ECO:0000256" key="2">
    <source>
        <dbReference type="ARBA" id="ARBA00022692"/>
    </source>
</evidence>
<dbReference type="GO" id="GO:0005886">
    <property type="term" value="C:plasma membrane"/>
    <property type="evidence" value="ECO:0007669"/>
    <property type="project" value="TreeGrafter"/>
</dbReference>
<dbReference type="EMBL" id="ML005309">
    <property type="protein sequence ID" value="RKP19044.1"/>
    <property type="molecule type" value="Genomic_DNA"/>
</dbReference>
<evidence type="ECO:0000256" key="1">
    <source>
        <dbReference type="ARBA" id="ARBA00004141"/>
    </source>
</evidence>
<comment type="subcellular location">
    <subcellularLocation>
        <location evidence="1">Membrane</location>
        <topology evidence="1">Multi-pass membrane protein</topology>
    </subcellularLocation>
</comment>
<dbReference type="OrthoDB" id="2122879at2759"/>
<evidence type="ECO:0000313" key="7">
    <source>
        <dbReference type="EMBL" id="RKP19044.1"/>
    </source>
</evidence>
<evidence type="ECO:0000313" key="9">
    <source>
        <dbReference type="Proteomes" id="UP000281549"/>
    </source>
</evidence>
<organism evidence="6 8">
    <name type="scientific">Rozella allomycis (strain CSF55)</name>
    <dbReference type="NCBI Taxonomy" id="988480"/>
    <lineage>
        <taxon>Eukaryota</taxon>
        <taxon>Fungi</taxon>
        <taxon>Fungi incertae sedis</taxon>
        <taxon>Cryptomycota</taxon>
        <taxon>Cryptomycota incertae sedis</taxon>
        <taxon>Rozella</taxon>
    </lineage>
</organism>
<feature type="transmembrane region" description="Helical" evidence="5">
    <location>
        <begin position="75"/>
        <end position="95"/>
    </location>
</feature>
<accession>A0A075B2K1</accession>
<name>A0A075B2K1_ROZAC</name>
<dbReference type="EMBL" id="KE560897">
    <property type="protein sequence ID" value="EPZ35033.1"/>
    <property type="molecule type" value="Genomic_DNA"/>
</dbReference>
<evidence type="ECO:0000313" key="6">
    <source>
        <dbReference type="EMBL" id="EPZ35033.1"/>
    </source>
</evidence>
<dbReference type="GO" id="GO:0004930">
    <property type="term" value="F:G protein-coupled receptor activity"/>
    <property type="evidence" value="ECO:0007669"/>
    <property type="project" value="TreeGrafter"/>
</dbReference>
<evidence type="ECO:0000313" key="8">
    <source>
        <dbReference type="Proteomes" id="UP000030755"/>
    </source>
</evidence>
<reference evidence="6 8" key="1">
    <citation type="journal article" date="2013" name="Curr. Biol.">
        <title>Shared signatures of parasitism and phylogenomics unite Cryptomycota and microsporidia.</title>
        <authorList>
            <person name="James T.Y."/>
            <person name="Pelin A."/>
            <person name="Bonen L."/>
            <person name="Ahrendt S."/>
            <person name="Sain D."/>
            <person name="Corradi N."/>
            <person name="Stajich J.E."/>
        </authorList>
    </citation>
    <scope>NUCLEOTIDE SEQUENCE [LARGE SCALE GENOMIC DNA]</scope>
    <source>
        <strain evidence="6">CSF55</strain>
        <strain evidence="6">CSF55</strain>
    </source>
</reference>
<gene>
    <name evidence="6" type="ORF">O9G_003219</name>
    <name evidence="7" type="ORF">ROZALSC1DRAFT_29315</name>
</gene>
<keyword evidence="8" id="KW-1185">Reference proteome</keyword>
<dbReference type="AlphaFoldDB" id="A0A075B2K1"/>
<dbReference type="GO" id="GO:0007189">
    <property type="term" value="P:adenylate cyclase-activating G protein-coupled receptor signaling pathway"/>
    <property type="evidence" value="ECO:0007669"/>
    <property type="project" value="TreeGrafter"/>
</dbReference>
<protein>
    <submittedName>
        <fullName evidence="6">Uncharacterized protein</fullName>
    </submittedName>
</protein>
<evidence type="ECO:0000256" key="5">
    <source>
        <dbReference type="SAM" id="Phobius"/>
    </source>
</evidence>
<feature type="transmembrane region" description="Helical" evidence="5">
    <location>
        <begin position="45"/>
        <end position="63"/>
    </location>
</feature>
<dbReference type="STRING" id="988480.A0A075B2K1"/>
<dbReference type="PANTHER" id="PTHR23112">
    <property type="entry name" value="G PROTEIN-COUPLED RECEPTOR 157-RELATED"/>
    <property type="match status" value="1"/>
</dbReference>
<feature type="transmembrane region" description="Helical" evidence="5">
    <location>
        <begin position="116"/>
        <end position="135"/>
    </location>
</feature>
<feature type="transmembrane region" description="Helical" evidence="5">
    <location>
        <begin position="12"/>
        <end position="33"/>
    </location>
</feature>
<dbReference type="Proteomes" id="UP000030755">
    <property type="component" value="Unassembled WGS sequence"/>
</dbReference>
<evidence type="ECO:0000256" key="3">
    <source>
        <dbReference type="ARBA" id="ARBA00022989"/>
    </source>
</evidence>
<keyword evidence="3 5" id="KW-1133">Transmembrane helix</keyword>